<dbReference type="OrthoDB" id="307856at2759"/>
<accession>A0A8S1X4A4</accession>
<proteinExistence type="predicted"/>
<comment type="caution">
    <text evidence="1">The sequence shown here is derived from an EMBL/GenBank/DDBJ whole genome shotgun (WGS) entry which is preliminary data.</text>
</comment>
<evidence type="ECO:0000313" key="1">
    <source>
        <dbReference type="EMBL" id="CAD8195369.1"/>
    </source>
</evidence>
<dbReference type="EMBL" id="CAJJDO010000109">
    <property type="protein sequence ID" value="CAD8195369.1"/>
    <property type="molecule type" value="Genomic_DNA"/>
</dbReference>
<dbReference type="Proteomes" id="UP000689195">
    <property type="component" value="Unassembled WGS sequence"/>
</dbReference>
<protein>
    <submittedName>
        <fullName evidence="1">Uncharacterized protein</fullName>
    </submittedName>
</protein>
<name>A0A8S1X4A4_9CILI</name>
<dbReference type="AlphaFoldDB" id="A0A8S1X4A4"/>
<gene>
    <name evidence="1" type="ORF">PPENT_87.1.T1090084</name>
</gene>
<sequence length="382" mass="46267">MILSKKNKMKQKQVKINYIKNFQHKHQLHLIPRILLHNKFKCFTSSTSPLQKYHIKQKDSISTVSHFLIENKQMQMQSQSEQKEVIDRLLKWGKRKQSEIQEQQQKYQIEQKKNLWDKPKLSKETLKIFESGLKHHQELNNFIKLKHQFTQLSNNYPPLQKLDKLKKGIKIKIEIDKEIEDNPDDINDKTTQYKCINEIQSNTQGILNREFRSISDYTTMPIHLRYEYEIKLKNAKLKQKIDEKEKAFQKELELAKKYNSTTEQFEHFLKEQENFLKKKQQFYDTNLKKELEKIQEIDSQFSYKPDINLPPQSIISTNNQQQDDNFNEKLHSLRNRQQRQKNIYFFKSTLPDLRRNIIQKYYEILHKSDYMTISHIQFLTES</sequence>
<keyword evidence="2" id="KW-1185">Reference proteome</keyword>
<evidence type="ECO:0000313" key="2">
    <source>
        <dbReference type="Proteomes" id="UP000689195"/>
    </source>
</evidence>
<reference evidence="1" key="1">
    <citation type="submission" date="2021-01" db="EMBL/GenBank/DDBJ databases">
        <authorList>
            <consortium name="Genoscope - CEA"/>
            <person name="William W."/>
        </authorList>
    </citation>
    <scope>NUCLEOTIDE SEQUENCE</scope>
</reference>
<organism evidence="1 2">
    <name type="scientific">Paramecium pentaurelia</name>
    <dbReference type="NCBI Taxonomy" id="43138"/>
    <lineage>
        <taxon>Eukaryota</taxon>
        <taxon>Sar</taxon>
        <taxon>Alveolata</taxon>
        <taxon>Ciliophora</taxon>
        <taxon>Intramacronucleata</taxon>
        <taxon>Oligohymenophorea</taxon>
        <taxon>Peniculida</taxon>
        <taxon>Parameciidae</taxon>
        <taxon>Paramecium</taxon>
    </lineage>
</organism>